<name>A0A1F5SG91_9BACT</name>
<keyword evidence="1" id="KW-0812">Transmembrane</keyword>
<accession>A0A1F5SG91</accession>
<organism evidence="2 3">
    <name type="scientific">Candidatus Falkowbacteria bacterium RIFOXYA2_FULL_47_19</name>
    <dbReference type="NCBI Taxonomy" id="1797994"/>
    <lineage>
        <taxon>Bacteria</taxon>
        <taxon>Candidatus Falkowiibacteriota</taxon>
    </lineage>
</organism>
<evidence type="ECO:0000313" key="2">
    <source>
        <dbReference type="EMBL" id="OGF25737.1"/>
    </source>
</evidence>
<dbReference type="EMBL" id="MFGB01000020">
    <property type="protein sequence ID" value="OGF25737.1"/>
    <property type="molecule type" value="Genomic_DNA"/>
</dbReference>
<feature type="transmembrane region" description="Helical" evidence="1">
    <location>
        <begin position="113"/>
        <end position="134"/>
    </location>
</feature>
<sequence>MRHVAQQIGPSVTFLNRNWKFLRFWFKIYTLAVWCGLIIDFFTNSLTFTSGLLVFYLAFLSLYNVSKEVDRWLTNLHNWRLGEIWVAVWLVTNLVIGYIYMMHPDEFKGGAEALNQISSVTIGVLANFIGSEVSKRIYKIKRLKKANRIIRII</sequence>
<proteinExistence type="predicted"/>
<dbReference type="Proteomes" id="UP000178367">
    <property type="component" value="Unassembled WGS sequence"/>
</dbReference>
<gene>
    <name evidence="2" type="ORF">A2227_00855</name>
</gene>
<reference evidence="2 3" key="1">
    <citation type="journal article" date="2016" name="Nat. Commun.">
        <title>Thousands of microbial genomes shed light on interconnected biogeochemical processes in an aquifer system.</title>
        <authorList>
            <person name="Anantharaman K."/>
            <person name="Brown C.T."/>
            <person name="Hug L.A."/>
            <person name="Sharon I."/>
            <person name="Castelle C.J."/>
            <person name="Probst A.J."/>
            <person name="Thomas B.C."/>
            <person name="Singh A."/>
            <person name="Wilkins M.J."/>
            <person name="Karaoz U."/>
            <person name="Brodie E.L."/>
            <person name="Williams K.H."/>
            <person name="Hubbard S.S."/>
            <person name="Banfield J.F."/>
        </authorList>
    </citation>
    <scope>NUCLEOTIDE SEQUENCE [LARGE SCALE GENOMIC DNA]</scope>
</reference>
<feature type="transmembrane region" description="Helical" evidence="1">
    <location>
        <begin position="84"/>
        <end position="101"/>
    </location>
</feature>
<feature type="transmembrane region" description="Helical" evidence="1">
    <location>
        <begin position="45"/>
        <end position="63"/>
    </location>
</feature>
<keyword evidence="1" id="KW-1133">Transmembrane helix</keyword>
<feature type="transmembrane region" description="Helical" evidence="1">
    <location>
        <begin position="21"/>
        <end position="39"/>
    </location>
</feature>
<evidence type="ECO:0000256" key="1">
    <source>
        <dbReference type="SAM" id="Phobius"/>
    </source>
</evidence>
<keyword evidence="1" id="KW-0472">Membrane</keyword>
<dbReference type="AlphaFoldDB" id="A0A1F5SG91"/>
<comment type="caution">
    <text evidence="2">The sequence shown here is derived from an EMBL/GenBank/DDBJ whole genome shotgun (WGS) entry which is preliminary data.</text>
</comment>
<protein>
    <submittedName>
        <fullName evidence="2">Uncharacterized protein</fullName>
    </submittedName>
</protein>
<evidence type="ECO:0000313" key="3">
    <source>
        <dbReference type="Proteomes" id="UP000178367"/>
    </source>
</evidence>